<feature type="compositionally biased region" description="Basic and acidic residues" evidence="1">
    <location>
        <begin position="85"/>
        <end position="96"/>
    </location>
</feature>
<dbReference type="InterPro" id="IPR001660">
    <property type="entry name" value="SAM"/>
</dbReference>
<evidence type="ECO:0000313" key="3">
    <source>
        <dbReference type="Proteomes" id="UP001652583"/>
    </source>
</evidence>
<dbReference type="Proteomes" id="UP001652583">
    <property type="component" value="Chromosome B3"/>
</dbReference>
<dbReference type="PANTHER" id="PTHR46829">
    <property type="entry name" value="STERILE ALPHA MOTIF DOMAIN-CONTAINING PROTEIN 15"/>
    <property type="match status" value="1"/>
</dbReference>
<gene>
    <name evidence="4" type="primary">SAMD15</name>
</gene>
<dbReference type="PROSITE" id="PS50105">
    <property type="entry name" value="SAM_DOMAIN"/>
    <property type="match status" value="1"/>
</dbReference>
<dbReference type="Gene3D" id="1.10.150.50">
    <property type="entry name" value="Transcription Factor, Ets-1"/>
    <property type="match status" value="1"/>
</dbReference>
<dbReference type="SUPFAM" id="SSF47769">
    <property type="entry name" value="SAM/Pointed domain"/>
    <property type="match status" value="1"/>
</dbReference>
<dbReference type="Pfam" id="PF07647">
    <property type="entry name" value="SAM_2"/>
    <property type="match status" value="1"/>
</dbReference>
<evidence type="ECO:0000259" key="2">
    <source>
        <dbReference type="PROSITE" id="PS50105"/>
    </source>
</evidence>
<dbReference type="InterPro" id="IPR013761">
    <property type="entry name" value="SAM/pointed_sf"/>
</dbReference>
<feature type="compositionally biased region" description="Basic and acidic residues" evidence="1">
    <location>
        <begin position="201"/>
        <end position="217"/>
    </location>
</feature>
<feature type="domain" description="SAM" evidence="2">
    <location>
        <begin position="660"/>
        <end position="723"/>
    </location>
</feature>
<feature type="region of interest" description="Disordered" evidence="1">
    <location>
        <begin position="154"/>
        <end position="522"/>
    </location>
</feature>
<feature type="compositionally biased region" description="Basic and acidic residues" evidence="1">
    <location>
        <begin position="320"/>
        <end position="340"/>
    </location>
</feature>
<dbReference type="CTD" id="161394"/>
<dbReference type="KEGG" id="aju:106974395"/>
<name>A0A6I9ZN81_ACIJB</name>
<organism evidence="3 4">
    <name type="scientific">Acinonyx jubatus</name>
    <name type="common">Cheetah</name>
    <dbReference type="NCBI Taxonomy" id="32536"/>
    <lineage>
        <taxon>Eukaryota</taxon>
        <taxon>Metazoa</taxon>
        <taxon>Chordata</taxon>
        <taxon>Craniata</taxon>
        <taxon>Vertebrata</taxon>
        <taxon>Euteleostomi</taxon>
        <taxon>Mammalia</taxon>
        <taxon>Eutheria</taxon>
        <taxon>Laurasiatheria</taxon>
        <taxon>Carnivora</taxon>
        <taxon>Feliformia</taxon>
        <taxon>Felidae</taxon>
        <taxon>Felinae</taxon>
        <taxon>Acinonyx</taxon>
    </lineage>
</organism>
<evidence type="ECO:0000313" key="4">
    <source>
        <dbReference type="RefSeq" id="XP_014927084.1"/>
    </source>
</evidence>
<feature type="compositionally biased region" description="Basic and acidic residues" evidence="1">
    <location>
        <begin position="349"/>
        <end position="440"/>
    </location>
</feature>
<feature type="compositionally biased region" description="Basic and acidic residues" evidence="1">
    <location>
        <begin position="272"/>
        <end position="293"/>
    </location>
</feature>
<dbReference type="OrthoDB" id="6133291at2759"/>
<feature type="compositionally biased region" description="Basic and acidic residues" evidence="1">
    <location>
        <begin position="450"/>
        <end position="485"/>
    </location>
</feature>
<protein>
    <submittedName>
        <fullName evidence="4">Sterile alpha motif domain-containing protein 15</fullName>
    </submittedName>
</protein>
<accession>A0A6I9ZN81</accession>
<feature type="region of interest" description="Disordered" evidence="1">
    <location>
        <begin position="77"/>
        <end position="110"/>
    </location>
</feature>
<sequence>MCVMAEVPEYYDSGSDEGDLEYEDLKLPRSLKMAQDGEVDTTAEVGLELQIDQEPQPEAEEEDLKLGAPENVYLHLKPTSMSEEEIPRESEIDLSSKTEPGMSREAQSETLREMEELFQDLDVLMHDKEEPGLESPEEAKLDLREDVLIELAEETDLELPKETKGASISETNLELPEETKLEVLEGSLRPQYEETGLETSEQSKPEFPSEKPRKSIEEADLQLPEVTTPEIPKEAQRESPREQRTEPSEQAKPELPGGKPRETEESGLEPTEETKTEAPQEIQRKATEEKETDPPQQTKAEFPKEKPRNSTEEAGPQPPEETKSEIPEEDGRKSTEEKQTEPPQQTKSKFLDQKPTKSSEETQRKSTEEKVLEPLEVTKSEFPEEKSRKSIKETGLEPSGKTKPEVQEEILRESTVKKVLEPLEDTKSSGQNDKQRKSTEEIGLAPPQKIKSEETVRESTEKKGLEPPEQTKPKFPKEEPRKSTEETGQVLPQKTKPEVQEKTQTEEATEKDLELPDKAKLPLRKETHVEFSKEDWPELVKFKQSVDKDQLEYSDYQTRTWSVKETKKAKRDSMFGSPTISEIDSISTSYEFSKEHNGLFEITDTSSDFYAYVSDYQRDLGEPFGEIVEDLSPELKELAHKDEETSPKESIELQFEYLKWSPEKVAEWISKLGFPQYKECFTTNFISGRKLIHVNCSNLPQMGITDFEDMKVISRHTRELLGIEEPLFRRTITLPYRDNIGLFLEQKGHTGVKSDSLTLSEFVQAAGLQDYAPKVTAPEKNEALYYTEP</sequence>
<dbReference type="SMART" id="SM00454">
    <property type="entry name" value="SAM"/>
    <property type="match status" value="1"/>
</dbReference>
<feature type="compositionally biased region" description="Basic and acidic residues" evidence="1">
    <location>
        <begin position="231"/>
        <end position="252"/>
    </location>
</feature>
<dbReference type="GeneID" id="106974395"/>
<keyword evidence="3" id="KW-1185">Reference proteome</keyword>
<reference evidence="4" key="1">
    <citation type="submission" date="2025-08" db="UniProtKB">
        <authorList>
            <consortium name="RefSeq"/>
        </authorList>
    </citation>
    <scope>IDENTIFICATION</scope>
    <source>
        <tissue evidence="4">Blood</tissue>
    </source>
</reference>
<feature type="compositionally biased region" description="Basic and acidic residues" evidence="1">
    <location>
        <begin position="495"/>
        <end position="522"/>
    </location>
</feature>
<dbReference type="AlphaFoldDB" id="A0A6I9ZN81"/>
<feature type="compositionally biased region" description="Basic and acidic residues" evidence="1">
    <location>
        <begin position="301"/>
        <end position="311"/>
    </location>
</feature>
<evidence type="ECO:0000256" key="1">
    <source>
        <dbReference type="SAM" id="MobiDB-lite"/>
    </source>
</evidence>
<proteinExistence type="predicted"/>
<dbReference type="RefSeq" id="XP_014927084.1">
    <property type="nucleotide sequence ID" value="XM_015071598.3"/>
</dbReference>
<dbReference type="PANTHER" id="PTHR46829:SF1">
    <property type="entry name" value="STERILE ALPHA MOTIF DOMAIN-CONTAINING PROTEIN 15"/>
    <property type="match status" value="1"/>
</dbReference>
<dbReference type="CDD" id="cd09530">
    <property type="entry name" value="SAM_Samd14"/>
    <property type="match status" value="1"/>
</dbReference>